<evidence type="ECO:0000256" key="4">
    <source>
        <dbReference type="SAM" id="MobiDB-lite"/>
    </source>
</evidence>
<evidence type="ECO:0000256" key="2">
    <source>
        <dbReference type="ARBA" id="ARBA00022737"/>
    </source>
</evidence>
<dbReference type="PANTHER" id="PTHR47447:SF23">
    <property type="entry name" value="PENTACOTRIPEPTIDE-REPEAT REGION OF PRORP DOMAIN-CONTAINING PROTEIN"/>
    <property type="match status" value="1"/>
</dbReference>
<evidence type="ECO:0000256" key="3">
    <source>
        <dbReference type="ARBA" id="ARBA00022946"/>
    </source>
</evidence>
<dbReference type="NCBIfam" id="TIGR00756">
    <property type="entry name" value="PPR"/>
    <property type="match status" value="4"/>
</dbReference>
<sequence length="499" mass="54391">MTSITPSSTPPSVGPTSASPHLPAPRFPAANVAPPPPAGTRPEPAEDPSAPSASGTSAVSVEPLDARAHPGRLKKLSKLALCRARDWRERLSEIADRLLALPPDGLAGEGFLPFAGEGTTMQVFNAMLGVYARSGRFDDVRQLLDAMRGQGIEPDLSGCLPPGAAFDLLHEVWQAGLRPDVITYNTLINACSQGSILDDAVGVFQEMIDSECRPDLWTYNAMVSVHGWCGIALEAEQMFMELLHKGFKPDTVTYNSLLHAFAKEGDVDAVEQMGRLDLALGLYDEMRAIGRTLDVVTYTVLIDSLGKVYMISDAGKVLEEMVGARLKPTLVMLAALAKGNEHEEIEGVMQDMVVVCQMDRQLGAMLLKQACLQGHEPDSKSLLSTLDAYETMGKHAKGLSLLQCIREHVPSSHKLISECSIMLLCKNQKIAAALQEYSSMQTLVCGSFGQDCNLYECLITCLEEAEFLPEASQMYIRMIAENMSDLQKQDSLYFYFVIL</sequence>
<dbReference type="EnsemblPlants" id="EMT15450">
    <property type="protein sequence ID" value="EMT15450"/>
    <property type="gene ID" value="F775_01368"/>
</dbReference>
<evidence type="ECO:0000313" key="5">
    <source>
        <dbReference type="EnsemblPlants" id="EMT15450"/>
    </source>
</evidence>
<dbReference type="Pfam" id="PF01535">
    <property type="entry name" value="PPR"/>
    <property type="match status" value="1"/>
</dbReference>
<evidence type="ECO:0008006" key="6">
    <source>
        <dbReference type="Google" id="ProtNLM"/>
    </source>
</evidence>
<dbReference type="AlphaFoldDB" id="N1R398"/>
<protein>
    <recommendedName>
        <fullName evidence="6">Pentacotripeptide-repeat region of PRORP domain-containing protein</fullName>
    </recommendedName>
</protein>
<dbReference type="Pfam" id="PF13041">
    <property type="entry name" value="PPR_2"/>
    <property type="match status" value="1"/>
</dbReference>
<evidence type="ECO:0000256" key="1">
    <source>
        <dbReference type="ARBA" id="ARBA00007626"/>
    </source>
</evidence>
<dbReference type="ExpressionAtlas" id="N1R398">
    <property type="expression patterns" value="baseline"/>
</dbReference>
<name>N1R398_AEGTA</name>
<proteinExistence type="inferred from homology"/>
<comment type="similarity">
    <text evidence="1">Belongs to the PPR family. P subfamily.</text>
</comment>
<dbReference type="Gene3D" id="1.25.40.10">
    <property type="entry name" value="Tetratricopeptide repeat domain"/>
    <property type="match status" value="3"/>
</dbReference>
<dbReference type="InterPro" id="IPR011990">
    <property type="entry name" value="TPR-like_helical_dom_sf"/>
</dbReference>
<dbReference type="PANTHER" id="PTHR47447">
    <property type="entry name" value="OS03G0856100 PROTEIN"/>
    <property type="match status" value="1"/>
</dbReference>
<dbReference type="Pfam" id="PF12854">
    <property type="entry name" value="PPR_1"/>
    <property type="match status" value="1"/>
</dbReference>
<dbReference type="InterPro" id="IPR002885">
    <property type="entry name" value="PPR_rpt"/>
</dbReference>
<organism evidence="5">
    <name type="scientific">Aegilops tauschii</name>
    <name type="common">Tausch's goatgrass</name>
    <name type="synonym">Aegilops squarrosa</name>
    <dbReference type="NCBI Taxonomy" id="37682"/>
    <lineage>
        <taxon>Eukaryota</taxon>
        <taxon>Viridiplantae</taxon>
        <taxon>Streptophyta</taxon>
        <taxon>Embryophyta</taxon>
        <taxon>Tracheophyta</taxon>
        <taxon>Spermatophyta</taxon>
        <taxon>Magnoliopsida</taxon>
        <taxon>Liliopsida</taxon>
        <taxon>Poales</taxon>
        <taxon>Poaceae</taxon>
        <taxon>BOP clade</taxon>
        <taxon>Pooideae</taxon>
        <taxon>Triticodae</taxon>
        <taxon>Triticeae</taxon>
        <taxon>Triticinae</taxon>
        <taxon>Aegilops</taxon>
    </lineage>
</organism>
<keyword evidence="2" id="KW-0677">Repeat</keyword>
<accession>N1R398</accession>
<reference evidence="5" key="1">
    <citation type="submission" date="2015-06" db="UniProtKB">
        <authorList>
            <consortium name="EnsemblPlants"/>
        </authorList>
    </citation>
    <scope>IDENTIFICATION</scope>
</reference>
<keyword evidence="3" id="KW-0809">Transit peptide</keyword>
<feature type="region of interest" description="Disordered" evidence="4">
    <location>
        <begin position="1"/>
        <end position="66"/>
    </location>
</feature>
<dbReference type="PROSITE" id="PS51375">
    <property type="entry name" value="PPR"/>
    <property type="match status" value="4"/>
</dbReference>
<dbReference type="Pfam" id="PF13812">
    <property type="entry name" value="PPR_3"/>
    <property type="match status" value="1"/>
</dbReference>